<keyword evidence="2" id="KW-1185">Reference proteome</keyword>
<protein>
    <submittedName>
        <fullName evidence="1">Uncharacterized protein</fullName>
    </submittedName>
</protein>
<proteinExistence type="predicted"/>
<evidence type="ECO:0000313" key="1">
    <source>
        <dbReference type="EMBL" id="CAF23332.1"/>
    </source>
</evidence>
<dbReference type="EMBL" id="BX908798">
    <property type="protein sequence ID" value="CAF23332.1"/>
    <property type="molecule type" value="Genomic_DNA"/>
</dbReference>
<sequence>MADTALPGKKIFRQEVASYLMQKFGVKEVLALLSNTDPKTIDFKQEEASLNQQLKEVCGG</sequence>
<name>Q6MDL7_PARUW</name>
<organism evidence="1 2">
    <name type="scientific">Protochlamydia amoebophila (strain UWE25)</name>
    <dbReference type="NCBI Taxonomy" id="264201"/>
    <lineage>
        <taxon>Bacteria</taxon>
        <taxon>Pseudomonadati</taxon>
        <taxon>Chlamydiota</taxon>
        <taxon>Chlamydiia</taxon>
        <taxon>Parachlamydiales</taxon>
        <taxon>Parachlamydiaceae</taxon>
        <taxon>Candidatus Protochlamydia</taxon>
    </lineage>
</organism>
<dbReference type="RefSeq" id="WP_011175158.1">
    <property type="nucleotide sequence ID" value="NC_005861.2"/>
</dbReference>
<dbReference type="Proteomes" id="UP000000529">
    <property type="component" value="Chromosome"/>
</dbReference>
<reference evidence="1 2" key="1">
    <citation type="journal article" date="2004" name="Science">
        <title>Illuminating the evolutionary history of chlamydiae.</title>
        <authorList>
            <person name="Horn M."/>
            <person name="Collingro A."/>
            <person name="Schmitz-Esser S."/>
            <person name="Beier C.L."/>
            <person name="Purkhold U."/>
            <person name="Fartmann B."/>
            <person name="Brandt P."/>
            <person name="Nyakatura G.J."/>
            <person name="Droege M."/>
            <person name="Frishman D."/>
            <person name="Rattei T."/>
            <person name="Mewes H."/>
            <person name="Wagner M."/>
        </authorList>
    </citation>
    <scope>NUCLEOTIDE SEQUENCE [LARGE SCALE GENOMIC DNA]</scope>
    <source>
        <strain evidence="1 2">UWE25</strain>
    </source>
</reference>
<dbReference type="KEGG" id="pcu:PC_RS02915"/>
<evidence type="ECO:0000313" key="2">
    <source>
        <dbReference type="Proteomes" id="UP000000529"/>
    </source>
</evidence>
<accession>Q6MDL7</accession>
<dbReference type="AlphaFoldDB" id="Q6MDL7"/>
<gene>
    <name evidence="1" type="ORF">PC_RS02915</name>
</gene>
<dbReference type="HOGENOM" id="CLU_2937485_0_0_0"/>